<evidence type="ECO:0000256" key="7">
    <source>
        <dbReference type="ARBA" id="ARBA00029392"/>
    </source>
</evidence>
<dbReference type="EC" id="3.1.2.22" evidence="2"/>
<keyword evidence="5" id="KW-0378">Hydrolase</keyword>
<dbReference type="InterPro" id="IPR029058">
    <property type="entry name" value="AB_hydrolase_fold"/>
</dbReference>
<evidence type="ECO:0000313" key="11">
    <source>
        <dbReference type="EMBL" id="KAK7064715.1"/>
    </source>
</evidence>
<dbReference type="Pfam" id="PF02230">
    <property type="entry name" value="Abhydrolase_2"/>
    <property type="match status" value="1"/>
</dbReference>
<evidence type="ECO:0000256" key="5">
    <source>
        <dbReference type="ARBA" id="ARBA00022801"/>
    </source>
</evidence>
<evidence type="ECO:0000256" key="3">
    <source>
        <dbReference type="ARBA" id="ARBA00014923"/>
    </source>
</evidence>
<keyword evidence="6" id="KW-0443">Lipid metabolism</keyword>
<dbReference type="EMBL" id="JAWWNJ010000001">
    <property type="protein sequence ID" value="KAK7064715.1"/>
    <property type="molecule type" value="Genomic_DNA"/>
</dbReference>
<evidence type="ECO:0000256" key="2">
    <source>
        <dbReference type="ARBA" id="ARBA00012423"/>
    </source>
</evidence>
<comment type="similarity">
    <text evidence="1">Belongs to the AB hydrolase superfamily. AB hydrolase 2 family.</text>
</comment>
<dbReference type="AlphaFoldDB" id="A0AAW0EK35"/>
<reference evidence="11 12" key="1">
    <citation type="journal article" date="2024" name="J Genomics">
        <title>Draft genome sequencing and assembly of Favolaschia claudopus CIRM-BRFM 2984 isolated from oak limbs.</title>
        <authorList>
            <person name="Navarro D."/>
            <person name="Drula E."/>
            <person name="Chaduli D."/>
            <person name="Cazenave R."/>
            <person name="Ahrendt S."/>
            <person name="Wang J."/>
            <person name="Lipzen A."/>
            <person name="Daum C."/>
            <person name="Barry K."/>
            <person name="Grigoriev I.V."/>
            <person name="Favel A."/>
            <person name="Rosso M.N."/>
            <person name="Martin F."/>
        </authorList>
    </citation>
    <scope>NUCLEOTIDE SEQUENCE [LARGE SCALE GENOMIC DNA]</scope>
    <source>
        <strain evidence="11 12">CIRM-BRFM 2984</strain>
    </source>
</reference>
<keyword evidence="6" id="KW-0276">Fatty acid metabolism</keyword>
<dbReference type="InterPro" id="IPR003140">
    <property type="entry name" value="PLipase/COase/thioEstase"/>
</dbReference>
<dbReference type="Gene3D" id="3.40.50.1820">
    <property type="entry name" value="alpha/beta hydrolase"/>
    <property type="match status" value="1"/>
</dbReference>
<dbReference type="GO" id="GO:0008474">
    <property type="term" value="F:palmitoyl-(protein) hydrolase activity"/>
    <property type="evidence" value="ECO:0007669"/>
    <property type="project" value="UniProtKB-EC"/>
</dbReference>
<keyword evidence="4" id="KW-0719">Serine esterase</keyword>
<feature type="domain" description="Phospholipase/carboxylesterase/thioesterase" evidence="10">
    <location>
        <begin position="15"/>
        <end position="199"/>
    </location>
</feature>
<evidence type="ECO:0000256" key="6">
    <source>
        <dbReference type="ARBA" id="ARBA00022832"/>
    </source>
</evidence>
<dbReference type="PANTHER" id="PTHR10655">
    <property type="entry name" value="LYSOPHOSPHOLIPASE-RELATED"/>
    <property type="match status" value="1"/>
</dbReference>
<dbReference type="SUPFAM" id="SSF53474">
    <property type="entry name" value="alpha/beta-Hydrolases"/>
    <property type="match status" value="1"/>
</dbReference>
<gene>
    <name evidence="11" type="ORF">R3P38DRAFT_56120</name>
</gene>
<comment type="function">
    <text evidence="7">Hydrolyzes fatty acids from S-acylated cysteine residues in proteins with a strong preference for palmitoylated G-alpha proteins over other acyl substrates. Mediates the deacylation of G-alpha proteins such as GPA1 in vivo, but has weak or no activity toward palmitoylated Ras proteins. Has weak lysophospholipase activity in vitro; however such activity may not exist in vivo.</text>
</comment>
<comment type="caution">
    <text evidence="11">The sequence shown here is derived from an EMBL/GenBank/DDBJ whole genome shotgun (WGS) entry which is preliminary data.</text>
</comment>
<dbReference type="GO" id="GO:0052689">
    <property type="term" value="F:carboxylic ester hydrolase activity"/>
    <property type="evidence" value="ECO:0007669"/>
    <property type="project" value="UniProtKB-KW"/>
</dbReference>
<sequence length="268" mass="28504">MTSGVPKFEKLTSIDSCTATIVLLHGLGDTPQGILRLARLLRSRPGLNHVQFIVPAAPLRRLTATGHTTTAWFDIRSFAFNTDGTTAIQEDEEGMRQSVDSLDALLSGLRDSGIDPSRTVLGGFSQGGAMTLLTGLTTATKLAGLFVLSGRLPMRQQIKSMVSPHASSLPVFYGHGTADSVVPHALGRNAADFMISELEFTAAPISSLSTRILDWLSPNSGTPIQAKPTPTGLAFHSYVGLAHELGSEELDDLASWLNILIPAVSESQ</sequence>
<evidence type="ECO:0000256" key="9">
    <source>
        <dbReference type="ARBA" id="ARBA00047337"/>
    </source>
</evidence>
<accession>A0AAW0EK35</accession>
<dbReference type="GO" id="GO:0005737">
    <property type="term" value="C:cytoplasm"/>
    <property type="evidence" value="ECO:0007669"/>
    <property type="project" value="TreeGrafter"/>
</dbReference>
<comment type="catalytic activity">
    <reaction evidence="9">
        <text>S-hexadecanoyl-L-cysteinyl-[protein] + H2O = L-cysteinyl-[protein] + hexadecanoate + H(+)</text>
        <dbReference type="Rhea" id="RHEA:19233"/>
        <dbReference type="Rhea" id="RHEA-COMP:10131"/>
        <dbReference type="Rhea" id="RHEA-COMP:11032"/>
        <dbReference type="ChEBI" id="CHEBI:7896"/>
        <dbReference type="ChEBI" id="CHEBI:15377"/>
        <dbReference type="ChEBI" id="CHEBI:15378"/>
        <dbReference type="ChEBI" id="CHEBI:29950"/>
        <dbReference type="ChEBI" id="CHEBI:74151"/>
        <dbReference type="EC" id="3.1.2.22"/>
    </reaction>
</comment>
<dbReference type="InterPro" id="IPR050565">
    <property type="entry name" value="LYPA1-2/EST-like"/>
</dbReference>
<dbReference type="Proteomes" id="UP001362999">
    <property type="component" value="Unassembled WGS sequence"/>
</dbReference>
<proteinExistence type="inferred from homology"/>
<keyword evidence="12" id="KW-1185">Reference proteome</keyword>
<evidence type="ECO:0000256" key="1">
    <source>
        <dbReference type="ARBA" id="ARBA00006499"/>
    </source>
</evidence>
<protein>
    <recommendedName>
        <fullName evidence="3">Acyl-protein thioesterase 1</fullName>
        <ecNumber evidence="2">3.1.2.22</ecNumber>
    </recommendedName>
    <alternativeName>
        <fullName evidence="8">Palmitoyl-protein hydrolase</fullName>
    </alternativeName>
</protein>
<dbReference type="PANTHER" id="PTHR10655:SF17">
    <property type="entry name" value="LYSOPHOSPHOLIPASE-LIKE PROTEIN 1"/>
    <property type="match status" value="1"/>
</dbReference>
<evidence type="ECO:0000256" key="4">
    <source>
        <dbReference type="ARBA" id="ARBA00022487"/>
    </source>
</evidence>
<organism evidence="11 12">
    <name type="scientific">Favolaschia claudopus</name>
    <dbReference type="NCBI Taxonomy" id="2862362"/>
    <lineage>
        <taxon>Eukaryota</taxon>
        <taxon>Fungi</taxon>
        <taxon>Dikarya</taxon>
        <taxon>Basidiomycota</taxon>
        <taxon>Agaricomycotina</taxon>
        <taxon>Agaricomycetes</taxon>
        <taxon>Agaricomycetidae</taxon>
        <taxon>Agaricales</taxon>
        <taxon>Marasmiineae</taxon>
        <taxon>Mycenaceae</taxon>
        <taxon>Favolaschia</taxon>
    </lineage>
</organism>
<evidence type="ECO:0000256" key="8">
    <source>
        <dbReference type="ARBA" id="ARBA00031195"/>
    </source>
</evidence>
<evidence type="ECO:0000313" key="12">
    <source>
        <dbReference type="Proteomes" id="UP001362999"/>
    </source>
</evidence>
<dbReference type="GO" id="GO:0006631">
    <property type="term" value="P:fatty acid metabolic process"/>
    <property type="evidence" value="ECO:0007669"/>
    <property type="project" value="UniProtKB-KW"/>
</dbReference>
<evidence type="ECO:0000259" key="10">
    <source>
        <dbReference type="Pfam" id="PF02230"/>
    </source>
</evidence>
<name>A0AAW0EK35_9AGAR</name>